<dbReference type="EMBL" id="CP058999">
    <property type="protein sequence ID" value="QLJ53509.1"/>
    <property type="molecule type" value="Genomic_DNA"/>
</dbReference>
<proteinExistence type="predicted"/>
<gene>
    <name evidence="1" type="ORF">Sv326_1334</name>
</gene>
<dbReference type="AlphaFoldDB" id="A0A7D5XKT1"/>
<organism evidence="1 2">
    <name type="scientific">Fermentimicrarchaeum limneticum</name>
    <dbReference type="NCBI Taxonomy" id="2795018"/>
    <lineage>
        <taxon>Archaea</taxon>
        <taxon>Candidatus Micrarchaeota</taxon>
        <taxon>Candidatus Fermentimicrarchaeales</taxon>
        <taxon>Candidatus Fermentimicrarchaeaceae</taxon>
        <taxon>Candidatus Fermentimicrarchaeum</taxon>
    </lineage>
</organism>
<name>A0A7D5XKT1_FERL1</name>
<accession>A0A7D5XKT1</accession>
<geneLocation type="plasmid" evidence="2">
    <name>psv326-1</name>
</geneLocation>
<protein>
    <submittedName>
        <fullName evidence="1">Uncharacterized protein</fullName>
    </submittedName>
</protein>
<dbReference type="Proteomes" id="UP000510821">
    <property type="component" value="Plasmid pSv326-1"/>
</dbReference>
<reference evidence="2" key="1">
    <citation type="submission" date="2020-07" db="EMBL/GenBank/DDBJ databases">
        <title>Metabolic diversity and evolutionary history of the archaeal phylum ###Micrarchaeota### uncovered from a freshwater lake metagenome.</title>
        <authorList>
            <person name="Kadnikov V.V."/>
            <person name="Savvichev A.S."/>
            <person name="Mardanov A.V."/>
            <person name="Beletsky A.V."/>
            <person name="Chupakov A.V."/>
            <person name="Kokryatskaya N.M."/>
            <person name="Pimenov N.V."/>
            <person name="Ravin N.V."/>
        </authorList>
    </citation>
    <scope>NUCLEOTIDE SEQUENCE [LARGE SCALE GENOMIC DNA]</scope>
    <source>
        <plasmid evidence="2">psv326-1</plasmid>
    </source>
</reference>
<evidence type="ECO:0000313" key="1">
    <source>
        <dbReference type="EMBL" id="QLJ53509.1"/>
    </source>
</evidence>
<dbReference type="KEGG" id="flt:Sv326_1334"/>
<sequence length="47" mass="5513">MCEYEGYVDDILGKVEVVGCKCMDCKEHGSWSKCPRFLKVQNGRWER</sequence>
<keyword evidence="1" id="KW-0614">Plasmid</keyword>
<evidence type="ECO:0000313" key="2">
    <source>
        <dbReference type="Proteomes" id="UP000510821"/>
    </source>
</evidence>